<evidence type="ECO:0000313" key="7">
    <source>
        <dbReference type="Proteomes" id="UP001292079"/>
    </source>
</evidence>
<proteinExistence type="predicted"/>
<accession>A0AAE2D4E4</accession>
<dbReference type="EMBL" id="JALJAT010000003">
    <property type="protein sequence ID" value="KAK4471053.1"/>
    <property type="molecule type" value="Genomic_DNA"/>
</dbReference>
<dbReference type="SUPFAM" id="SSF48652">
    <property type="entry name" value="Tetraspanin"/>
    <property type="match status" value="1"/>
</dbReference>
<evidence type="ECO:0000256" key="5">
    <source>
        <dbReference type="SAM" id="Phobius"/>
    </source>
</evidence>
<dbReference type="InterPro" id="IPR008952">
    <property type="entry name" value="Tetraspanin_EC2_sf"/>
</dbReference>
<evidence type="ECO:0000313" key="6">
    <source>
        <dbReference type="EMBL" id="KAK4471053.1"/>
    </source>
</evidence>
<keyword evidence="2 5" id="KW-0812">Transmembrane</keyword>
<keyword evidence="7" id="KW-1185">Reference proteome</keyword>
<protein>
    <recommendedName>
        <fullName evidence="8">Tetraspanin</fullName>
    </recommendedName>
</protein>
<reference evidence="6" key="2">
    <citation type="journal article" date="2023" name="Infect Dis Poverty">
        <title>Chromosome-scale genome of the human blood fluke Schistosoma mekongi and its implications for public health.</title>
        <authorList>
            <person name="Zhou M."/>
            <person name="Xu L."/>
            <person name="Xu D."/>
            <person name="Chen W."/>
            <person name="Khan J."/>
            <person name="Hu Y."/>
            <person name="Huang H."/>
            <person name="Wei H."/>
            <person name="Zhang Y."/>
            <person name="Chusongsang P."/>
            <person name="Tanasarnprasert K."/>
            <person name="Hu X."/>
            <person name="Limpanont Y."/>
            <person name="Lv Z."/>
        </authorList>
    </citation>
    <scope>NUCLEOTIDE SEQUENCE</scope>
    <source>
        <strain evidence="6">LV_2022a</strain>
    </source>
</reference>
<feature type="transmembrane region" description="Helical" evidence="5">
    <location>
        <begin position="41"/>
        <end position="66"/>
    </location>
</feature>
<dbReference type="Pfam" id="PF00335">
    <property type="entry name" value="Tetraspanin"/>
    <property type="match status" value="1"/>
</dbReference>
<sequence>HFGDCVSSSRGYWISTYICFTAQLYIMSGNKQHSTNKPLRVIGSLLCLLVILFGGALIGFTSCMLVSFEYIGEIFGRYVFFGGIYAILTCGIYTVLTGVLSFYSFTHSNRFTAIIACVALIFFSIVISCTSLIVYIYPKIMTDSIYDRMVETFPNYGQNMQVTNAWDIIQNNLRCCAIHNRGWADYNKTVWYRLTNDDIHQHDKLIPRTNLYYHLVPVSCCSTIIDGLTGFPLQIYRNKRRCQNWQYGPPTFLDGPHNDAIYYRGCYSLFVDYINAYVEYILGIGLSSVGLSIITFVLLLYAELLTIPNNLQKYNPNLLRNIFVQQQH</sequence>
<dbReference type="GO" id="GO:0016020">
    <property type="term" value="C:membrane"/>
    <property type="evidence" value="ECO:0007669"/>
    <property type="project" value="UniProtKB-SubCell"/>
</dbReference>
<feature type="transmembrane region" description="Helical" evidence="5">
    <location>
        <begin position="280"/>
        <end position="302"/>
    </location>
</feature>
<evidence type="ECO:0000256" key="2">
    <source>
        <dbReference type="ARBA" id="ARBA00022692"/>
    </source>
</evidence>
<dbReference type="Gene3D" id="1.10.1450.10">
    <property type="entry name" value="Tetraspanin"/>
    <property type="match status" value="1"/>
</dbReference>
<evidence type="ECO:0000256" key="3">
    <source>
        <dbReference type="ARBA" id="ARBA00022989"/>
    </source>
</evidence>
<evidence type="ECO:0000256" key="1">
    <source>
        <dbReference type="ARBA" id="ARBA00004141"/>
    </source>
</evidence>
<feature type="non-terminal residue" evidence="6">
    <location>
        <position position="1"/>
    </location>
</feature>
<evidence type="ECO:0000256" key="4">
    <source>
        <dbReference type="ARBA" id="ARBA00023136"/>
    </source>
</evidence>
<keyword evidence="4 5" id="KW-0472">Membrane</keyword>
<dbReference type="AlphaFoldDB" id="A0AAE2D4E4"/>
<comment type="subcellular location">
    <subcellularLocation>
        <location evidence="1">Membrane</location>
        <topology evidence="1">Multi-pass membrane protein</topology>
    </subcellularLocation>
</comment>
<reference evidence="6" key="1">
    <citation type="submission" date="2022-04" db="EMBL/GenBank/DDBJ databases">
        <authorList>
            <person name="Xu L."/>
            <person name="Lv Z."/>
        </authorList>
    </citation>
    <scope>NUCLEOTIDE SEQUENCE</scope>
    <source>
        <strain evidence="6">LV_2022a</strain>
    </source>
</reference>
<feature type="transmembrane region" description="Helical" evidence="5">
    <location>
        <begin position="78"/>
        <end position="105"/>
    </location>
</feature>
<name>A0AAE2D4E4_SCHME</name>
<keyword evidence="3 5" id="KW-1133">Transmembrane helix</keyword>
<organism evidence="6 7">
    <name type="scientific">Schistosoma mekongi</name>
    <name type="common">Parasitic worm</name>
    <dbReference type="NCBI Taxonomy" id="38744"/>
    <lineage>
        <taxon>Eukaryota</taxon>
        <taxon>Metazoa</taxon>
        <taxon>Spiralia</taxon>
        <taxon>Lophotrochozoa</taxon>
        <taxon>Platyhelminthes</taxon>
        <taxon>Trematoda</taxon>
        <taxon>Digenea</taxon>
        <taxon>Strigeidida</taxon>
        <taxon>Schistosomatoidea</taxon>
        <taxon>Schistosomatidae</taxon>
        <taxon>Schistosoma</taxon>
    </lineage>
</organism>
<dbReference type="InterPro" id="IPR018499">
    <property type="entry name" value="Tetraspanin/Peripherin"/>
</dbReference>
<comment type="caution">
    <text evidence="6">The sequence shown here is derived from an EMBL/GenBank/DDBJ whole genome shotgun (WGS) entry which is preliminary data.</text>
</comment>
<gene>
    <name evidence="6" type="ORF">MN116_000563</name>
</gene>
<evidence type="ECO:0008006" key="8">
    <source>
        <dbReference type="Google" id="ProtNLM"/>
    </source>
</evidence>
<feature type="transmembrane region" description="Helical" evidence="5">
    <location>
        <begin position="111"/>
        <end position="137"/>
    </location>
</feature>
<feature type="transmembrane region" description="Helical" evidence="5">
    <location>
        <begin position="12"/>
        <end position="29"/>
    </location>
</feature>
<dbReference type="Proteomes" id="UP001292079">
    <property type="component" value="Unassembled WGS sequence"/>
</dbReference>